<feature type="domain" description="Prolyl 4-hydroxylase alpha subunit" evidence="6">
    <location>
        <begin position="40"/>
        <end position="244"/>
    </location>
</feature>
<dbReference type="GO" id="GO:0005506">
    <property type="term" value="F:iron ion binding"/>
    <property type="evidence" value="ECO:0007669"/>
    <property type="project" value="InterPro"/>
</dbReference>
<dbReference type="GO" id="GO:0005783">
    <property type="term" value="C:endoplasmic reticulum"/>
    <property type="evidence" value="ECO:0007669"/>
    <property type="project" value="TreeGrafter"/>
</dbReference>
<keyword evidence="8" id="KW-1185">Reference proteome</keyword>
<dbReference type="InterPro" id="IPR044862">
    <property type="entry name" value="Pro_4_hyd_alph_FE2OG_OXY"/>
</dbReference>
<dbReference type="InterPro" id="IPR006620">
    <property type="entry name" value="Pro_4_hyd_alph"/>
</dbReference>
<evidence type="ECO:0000256" key="2">
    <source>
        <dbReference type="ARBA" id="ARBA00022723"/>
    </source>
</evidence>
<dbReference type="SMART" id="SM00702">
    <property type="entry name" value="P4Hc"/>
    <property type="match status" value="1"/>
</dbReference>
<evidence type="ECO:0000256" key="3">
    <source>
        <dbReference type="ARBA" id="ARBA00022964"/>
    </source>
</evidence>
<dbReference type="EMBL" id="KN847529">
    <property type="protein sequence ID" value="KIW09367.1"/>
    <property type="molecule type" value="Genomic_DNA"/>
</dbReference>
<name>A0A0D1Z8N2_9PEZI</name>
<protein>
    <recommendedName>
        <fullName evidence="6">Prolyl 4-hydroxylase alpha subunit domain-containing protein</fullName>
    </recommendedName>
</protein>
<proteinExistence type="predicted"/>
<gene>
    <name evidence="7" type="ORF">PV09_00265</name>
</gene>
<dbReference type="Proteomes" id="UP000053259">
    <property type="component" value="Unassembled WGS sequence"/>
</dbReference>
<evidence type="ECO:0000259" key="6">
    <source>
        <dbReference type="SMART" id="SM00702"/>
    </source>
</evidence>
<sequence>MATKKQEFDRTTLLASPGGDHVTKTVVDFAKTALPELAPGYAAVLDNVFTAQECASLLSAAEKVGSWERAMVNVGGGRQQMMTDVRNCARIIWDDEDLVGRIWARCEPHVQEVMRLENMPHVTGEWSVQKKEVWKMTRLNERMRFLKYVGGEYFKRHCDGIYETPDRKERSYFTLHLYLNDETSTEIEPLLKGGATRFHSFRRSCYMDIQPKTGRVLIFQHRNLPHSGEDVVAGTKYTLRTDLMYTKLS</sequence>
<dbReference type="Pfam" id="PF13640">
    <property type="entry name" value="2OG-FeII_Oxy_3"/>
    <property type="match status" value="1"/>
</dbReference>
<reference evidence="7 8" key="1">
    <citation type="submission" date="2015-01" db="EMBL/GenBank/DDBJ databases">
        <title>The Genome Sequence of Ochroconis gallopava CBS43764.</title>
        <authorList>
            <consortium name="The Broad Institute Genomics Platform"/>
            <person name="Cuomo C."/>
            <person name="de Hoog S."/>
            <person name="Gorbushina A."/>
            <person name="Stielow B."/>
            <person name="Teixiera M."/>
            <person name="Abouelleil A."/>
            <person name="Chapman S.B."/>
            <person name="Priest M."/>
            <person name="Young S.K."/>
            <person name="Wortman J."/>
            <person name="Nusbaum C."/>
            <person name="Birren B."/>
        </authorList>
    </citation>
    <scope>NUCLEOTIDE SEQUENCE [LARGE SCALE GENOMIC DNA]</scope>
    <source>
        <strain evidence="7 8">CBS 43764</strain>
    </source>
</reference>
<evidence type="ECO:0000256" key="1">
    <source>
        <dbReference type="ARBA" id="ARBA00001961"/>
    </source>
</evidence>
<dbReference type="InParanoid" id="A0A0D1Z8N2"/>
<dbReference type="Gene3D" id="2.60.120.620">
    <property type="entry name" value="q2cbj1_9rhob like domain"/>
    <property type="match status" value="1"/>
</dbReference>
<accession>A0A0D1Z8N2</accession>
<evidence type="ECO:0000313" key="8">
    <source>
        <dbReference type="Proteomes" id="UP000053259"/>
    </source>
</evidence>
<dbReference type="RefSeq" id="XP_016219236.1">
    <property type="nucleotide sequence ID" value="XM_016352979.1"/>
</dbReference>
<keyword evidence="3" id="KW-0223">Dioxygenase</keyword>
<dbReference type="PANTHER" id="PTHR10869">
    <property type="entry name" value="PROLYL 4-HYDROXYLASE ALPHA SUBUNIT"/>
    <property type="match status" value="1"/>
</dbReference>
<dbReference type="PANTHER" id="PTHR10869:SF241">
    <property type="entry name" value="FE2OG DIOXYGENASE DOMAIN-CONTAINING PROTEIN"/>
    <property type="match status" value="1"/>
</dbReference>
<keyword evidence="2" id="KW-0479">Metal-binding</keyword>
<dbReference type="GO" id="GO:0004656">
    <property type="term" value="F:procollagen-proline 4-dioxygenase activity"/>
    <property type="evidence" value="ECO:0007669"/>
    <property type="project" value="TreeGrafter"/>
</dbReference>
<dbReference type="GO" id="GO:0031418">
    <property type="term" value="F:L-ascorbic acid binding"/>
    <property type="evidence" value="ECO:0007669"/>
    <property type="project" value="InterPro"/>
</dbReference>
<comment type="cofactor">
    <cofactor evidence="1">
        <name>L-ascorbate</name>
        <dbReference type="ChEBI" id="CHEBI:38290"/>
    </cofactor>
</comment>
<evidence type="ECO:0000256" key="5">
    <source>
        <dbReference type="ARBA" id="ARBA00023004"/>
    </source>
</evidence>
<dbReference type="VEuPathDB" id="FungiDB:PV09_00265"/>
<dbReference type="GeneID" id="27308238"/>
<keyword evidence="4" id="KW-0560">Oxidoreductase</keyword>
<evidence type="ECO:0000256" key="4">
    <source>
        <dbReference type="ARBA" id="ARBA00023002"/>
    </source>
</evidence>
<dbReference type="STRING" id="253628.A0A0D1Z8N2"/>
<organism evidence="7 8">
    <name type="scientific">Verruconis gallopava</name>
    <dbReference type="NCBI Taxonomy" id="253628"/>
    <lineage>
        <taxon>Eukaryota</taxon>
        <taxon>Fungi</taxon>
        <taxon>Dikarya</taxon>
        <taxon>Ascomycota</taxon>
        <taxon>Pezizomycotina</taxon>
        <taxon>Dothideomycetes</taxon>
        <taxon>Pleosporomycetidae</taxon>
        <taxon>Venturiales</taxon>
        <taxon>Sympoventuriaceae</taxon>
        <taxon>Verruconis</taxon>
    </lineage>
</organism>
<dbReference type="AlphaFoldDB" id="A0A0D1Z8N2"/>
<dbReference type="InterPro" id="IPR045054">
    <property type="entry name" value="P4HA-like"/>
</dbReference>
<evidence type="ECO:0000313" key="7">
    <source>
        <dbReference type="EMBL" id="KIW09367.1"/>
    </source>
</evidence>
<dbReference type="HOGENOM" id="CLU_041456_2_1_1"/>
<dbReference type="OrthoDB" id="69177at2759"/>
<keyword evidence="5" id="KW-0408">Iron</keyword>